<keyword evidence="3" id="KW-1185">Reference proteome</keyword>
<evidence type="ECO:0000256" key="1">
    <source>
        <dbReference type="SAM" id="SignalP"/>
    </source>
</evidence>
<evidence type="ECO:0000313" key="3">
    <source>
        <dbReference type="Proteomes" id="UP000198862"/>
    </source>
</evidence>
<dbReference type="EMBL" id="FOLO01000009">
    <property type="protein sequence ID" value="SFC45568.1"/>
    <property type="molecule type" value="Genomic_DNA"/>
</dbReference>
<dbReference type="RefSeq" id="WP_091982763.1">
    <property type="nucleotide sequence ID" value="NZ_FOLO01000009.1"/>
</dbReference>
<dbReference type="AlphaFoldDB" id="A0A1I1JG18"/>
<evidence type="ECO:0000313" key="2">
    <source>
        <dbReference type="EMBL" id="SFC45568.1"/>
    </source>
</evidence>
<gene>
    <name evidence="2" type="ORF">SAMN02745724_01717</name>
</gene>
<name>A0A1I1JG18_9GAMM</name>
<sequence length="128" mass="14572">MRVSLIMIVLVVLSGCASNVVEPAFEINNQKFTSSMVNNQKLFSYIVSVKPSSSSNLTPTKKMSRSKYKKLLLSESFSDSGELKLELEDKAAQMLEQELKDRRYCSQQHSIDNVLWRDFSVKLSGRCR</sequence>
<protein>
    <recommendedName>
        <fullName evidence="4">Lipoprotein</fullName>
    </recommendedName>
</protein>
<proteinExistence type="predicted"/>
<dbReference type="PROSITE" id="PS51257">
    <property type="entry name" value="PROKAR_LIPOPROTEIN"/>
    <property type="match status" value="1"/>
</dbReference>
<reference evidence="2 3" key="1">
    <citation type="submission" date="2016-10" db="EMBL/GenBank/DDBJ databases">
        <authorList>
            <person name="de Groot N.N."/>
        </authorList>
    </citation>
    <scope>NUCLEOTIDE SEQUENCE [LARGE SCALE GENOMIC DNA]</scope>
    <source>
        <strain evidence="2 3">DSM 6059</strain>
    </source>
</reference>
<organism evidence="2 3">
    <name type="scientific">Pseudoalteromonas denitrificans DSM 6059</name>
    <dbReference type="NCBI Taxonomy" id="1123010"/>
    <lineage>
        <taxon>Bacteria</taxon>
        <taxon>Pseudomonadati</taxon>
        <taxon>Pseudomonadota</taxon>
        <taxon>Gammaproteobacteria</taxon>
        <taxon>Alteromonadales</taxon>
        <taxon>Pseudoalteromonadaceae</taxon>
        <taxon>Pseudoalteromonas</taxon>
    </lineage>
</organism>
<keyword evidence="1" id="KW-0732">Signal</keyword>
<feature type="chain" id="PRO_5011503864" description="Lipoprotein" evidence="1">
    <location>
        <begin position="20"/>
        <end position="128"/>
    </location>
</feature>
<evidence type="ECO:0008006" key="4">
    <source>
        <dbReference type="Google" id="ProtNLM"/>
    </source>
</evidence>
<feature type="signal peptide" evidence="1">
    <location>
        <begin position="1"/>
        <end position="19"/>
    </location>
</feature>
<dbReference type="OrthoDB" id="6313013at2"/>
<accession>A0A1I1JG18</accession>
<dbReference type="Proteomes" id="UP000198862">
    <property type="component" value="Unassembled WGS sequence"/>
</dbReference>